<evidence type="ECO:0000256" key="1">
    <source>
        <dbReference type="ARBA" id="ARBA00022842"/>
    </source>
</evidence>
<protein>
    <submittedName>
        <fullName evidence="4">Glucosamine-1-phosphate N-acetyltransferase / UDP-N-acetylglucosamine pyrophosphorylase</fullName>
        <ecNumber evidence="4">2.7.7.23</ecNumber>
    </submittedName>
</protein>
<keyword evidence="4" id="KW-0808">Transferase</keyword>
<accession>C6SIH4</accession>
<reference evidence="4" key="1">
    <citation type="journal article" date="2008" name="Proc. Natl. Acad. Sci. U.S.A.">
        <title>Whole-genome comparison of disease and carriage strains provides insights into virulence evolution in Neisseria meningitidis.</title>
        <authorList>
            <person name="Schoen C."/>
            <person name="Blom J."/>
            <person name="Claus H."/>
            <person name="Schramm-Glueck A."/>
            <person name="Brandt P."/>
            <person name="Mueller T."/>
            <person name="Goesmann A."/>
            <person name="Joseph B."/>
            <person name="Konietzny S."/>
            <person name="Kurzai O."/>
            <person name="Schmitt C."/>
            <person name="Friedrich T."/>
            <person name="Linke B."/>
            <person name="Vogel U."/>
            <person name="Frosch M."/>
        </authorList>
    </citation>
    <scope>NUCLEOTIDE SEQUENCE</scope>
    <source>
        <strain evidence="4">Alpha275</strain>
    </source>
</reference>
<evidence type="ECO:0000313" key="4">
    <source>
        <dbReference type="EMBL" id="CBA06082.1"/>
    </source>
</evidence>
<organism evidence="4">
    <name type="scientific">Neisseria meningitidis alpha275</name>
    <dbReference type="NCBI Taxonomy" id="295996"/>
    <lineage>
        <taxon>Bacteria</taxon>
        <taxon>Pseudomonadati</taxon>
        <taxon>Pseudomonadota</taxon>
        <taxon>Betaproteobacteria</taxon>
        <taxon>Neisseriales</taxon>
        <taxon>Neisseriaceae</taxon>
        <taxon>Neisseria</taxon>
    </lineage>
</organism>
<keyword evidence="4" id="KW-0548">Nucleotidyltransferase</keyword>
<dbReference type="SUPFAM" id="SSF53448">
    <property type="entry name" value="Nucleotide-diphospho-sugar transferases"/>
    <property type="match status" value="1"/>
</dbReference>
<evidence type="ECO:0000256" key="2">
    <source>
        <dbReference type="SAM" id="MobiDB-lite"/>
    </source>
</evidence>
<keyword evidence="1" id="KW-0460">Magnesium</keyword>
<sequence length="88" mass="10137">MPSEALSDGIAQENAMPQNTLNIVILAAGKGTRMYSKMPKVLHEIGGETMLGARYRHRRRAESAKHLRRRRPRQRASFRHRQTRCRLG</sequence>
<feature type="region of interest" description="Disordered" evidence="2">
    <location>
        <begin position="59"/>
        <end position="88"/>
    </location>
</feature>
<feature type="domain" description="MobA-like NTP transferase" evidence="3">
    <location>
        <begin position="24"/>
        <end position="62"/>
    </location>
</feature>
<dbReference type="InterPro" id="IPR029044">
    <property type="entry name" value="Nucleotide-diphossugar_trans"/>
</dbReference>
<evidence type="ECO:0000259" key="3">
    <source>
        <dbReference type="Pfam" id="PF12804"/>
    </source>
</evidence>
<proteinExistence type="predicted"/>
<dbReference type="GO" id="GO:0003977">
    <property type="term" value="F:UDP-N-acetylglucosamine diphosphorylase activity"/>
    <property type="evidence" value="ECO:0007669"/>
    <property type="project" value="UniProtKB-EC"/>
</dbReference>
<dbReference type="InterPro" id="IPR025877">
    <property type="entry name" value="MobA-like_NTP_Trfase"/>
</dbReference>
<name>C6SIH4_NEIME</name>
<gene>
    <name evidence="4" type="primary">glmU3</name>
    <name evidence="4" type="ORF">NMW_0744</name>
</gene>
<dbReference type="AlphaFoldDB" id="C6SIH4"/>
<dbReference type="EMBL" id="AM889138">
    <property type="protein sequence ID" value="CBA06082.1"/>
    <property type="molecule type" value="Genomic_DNA"/>
</dbReference>
<dbReference type="EC" id="2.7.7.23" evidence="4"/>
<dbReference type="Gene3D" id="3.90.550.10">
    <property type="entry name" value="Spore Coat Polysaccharide Biosynthesis Protein SpsA, Chain A"/>
    <property type="match status" value="1"/>
</dbReference>
<dbReference type="Pfam" id="PF12804">
    <property type="entry name" value="NTP_transf_3"/>
    <property type="match status" value="1"/>
</dbReference>